<reference evidence="6 7" key="2">
    <citation type="journal article" date="2015" name="Antonie Van Leeuwenhoek">
        <title>Ecophysiological diversity of a novel member of the genus Alteromonas, and description of Alteromonas mediterranea sp. nov.</title>
        <authorList>
            <person name="Ivanova E.P."/>
            <person name="Lopez-Perez M."/>
            <person name="Zabalos M."/>
            <person name="Nguyen S.H."/>
            <person name="Webb H.K."/>
            <person name="Ryan J."/>
            <person name="Lagutin K."/>
            <person name="Vyssotski M."/>
            <person name="Crawford R.J."/>
            <person name="Rodriguez-Valera F."/>
        </authorList>
    </citation>
    <scope>NUCLEOTIDE SEQUENCE [LARGE SCALE GENOMIC DNA]</scope>
    <source>
        <strain evidence="7">DSM 17117 / CIP 110805 / LMG 28347 / Deep ecotype</strain>
    </source>
</reference>
<evidence type="ECO:0000256" key="1">
    <source>
        <dbReference type="ARBA" id="ARBA00004453"/>
    </source>
</evidence>
<evidence type="ECO:0000256" key="2">
    <source>
        <dbReference type="ARBA" id="ARBA00008657"/>
    </source>
</evidence>
<dbReference type="GO" id="GO:0000018">
    <property type="term" value="P:regulation of DNA recombination"/>
    <property type="evidence" value="ECO:0007669"/>
    <property type="project" value="TreeGrafter"/>
</dbReference>
<dbReference type="GO" id="GO:0043590">
    <property type="term" value="C:bacterial nucleoid"/>
    <property type="evidence" value="ECO:0007669"/>
    <property type="project" value="TreeGrafter"/>
</dbReference>
<dbReference type="InterPro" id="IPR007476">
    <property type="entry name" value="RdgC"/>
</dbReference>
<dbReference type="PANTHER" id="PTHR38103:SF1">
    <property type="entry name" value="RECOMBINATION-ASSOCIATED PROTEIN RDGC"/>
    <property type="match status" value="1"/>
</dbReference>
<dbReference type="PANTHER" id="PTHR38103">
    <property type="entry name" value="RECOMBINATION-ASSOCIATED PROTEIN RDGC"/>
    <property type="match status" value="1"/>
</dbReference>
<keyword evidence="4" id="KW-0963">Cytoplasm</keyword>
<evidence type="ECO:0000313" key="7">
    <source>
        <dbReference type="Proteomes" id="UP000001870"/>
    </source>
</evidence>
<dbReference type="Proteomes" id="UP000001870">
    <property type="component" value="Chromosome"/>
</dbReference>
<dbReference type="EMBL" id="CP001103">
    <property type="protein sequence ID" value="AEA96916.2"/>
    <property type="molecule type" value="Genomic_DNA"/>
</dbReference>
<organism evidence="6 7">
    <name type="scientific">Alteromonas mediterranea (strain DSM 17117 / CIP 110805 / LMG 28347 / Deep ecotype)</name>
    <dbReference type="NCBI Taxonomy" id="1774373"/>
    <lineage>
        <taxon>Bacteria</taxon>
        <taxon>Pseudomonadati</taxon>
        <taxon>Pseudomonadota</taxon>
        <taxon>Gammaproteobacteria</taxon>
        <taxon>Alteromonadales</taxon>
        <taxon>Alteromonadaceae</taxon>
        <taxon>Alteromonas/Salinimonas group</taxon>
        <taxon>Alteromonas</taxon>
    </lineage>
</organism>
<evidence type="ECO:0000256" key="3">
    <source>
        <dbReference type="ARBA" id="ARBA00022296"/>
    </source>
</evidence>
<dbReference type="HOGENOM" id="CLU_052038_1_1_6"/>
<name>F2G9Y9_ALTMD</name>
<protein>
    <recommendedName>
        <fullName evidence="3">Recombination-associated protein RdgC</fullName>
    </recommendedName>
</protein>
<evidence type="ECO:0000256" key="4">
    <source>
        <dbReference type="ARBA" id="ARBA00022490"/>
    </source>
</evidence>
<accession>F2G9Y9</accession>
<evidence type="ECO:0000256" key="5">
    <source>
        <dbReference type="ARBA" id="ARBA00023172"/>
    </source>
</evidence>
<reference evidence="6 7" key="1">
    <citation type="journal article" date="2008" name="ISME J.">
        <title>Comparative genomics of two ecotypes of the marine planktonic copiotroph Alteromonas macleodii suggests alternative lifestyles associated with different kinds of particulate organic matter.</title>
        <authorList>
            <person name="Ivars-Martinez E."/>
            <person name="Martin-Cuadrado A.B."/>
            <person name="D'Auria G."/>
            <person name="Mira A."/>
            <person name="Ferriera S."/>
            <person name="Johnson J."/>
            <person name="Friedman R."/>
            <person name="Rodriguez-Valera F."/>
        </authorList>
    </citation>
    <scope>NUCLEOTIDE SEQUENCE [LARGE SCALE GENOMIC DNA]</scope>
    <source>
        <strain evidence="7">DSM 17117 / CIP 110805 / LMG 28347 / Deep ecotype</strain>
    </source>
</reference>
<evidence type="ECO:0000313" key="6">
    <source>
        <dbReference type="EMBL" id="AEA96916.2"/>
    </source>
</evidence>
<dbReference type="AlphaFoldDB" id="F2G9Y9"/>
<dbReference type="GO" id="GO:0006310">
    <property type="term" value="P:DNA recombination"/>
    <property type="evidence" value="ECO:0007669"/>
    <property type="project" value="UniProtKB-KW"/>
</dbReference>
<keyword evidence="5" id="KW-0233">DNA recombination</keyword>
<dbReference type="GO" id="GO:0003690">
    <property type="term" value="F:double-stranded DNA binding"/>
    <property type="evidence" value="ECO:0007669"/>
    <property type="project" value="TreeGrafter"/>
</dbReference>
<comment type="similarity">
    <text evidence="2">Belongs to the RdgC family.</text>
</comment>
<dbReference type="NCBIfam" id="NF001464">
    <property type="entry name" value="PRK00321.1-5"/>
    <property type="match status" value="1"/>
</dbReference>
<dbReference type="Pfam" id="PF04381">
    <property type="entry name" value="RdgC"/>
    <property type="match status" value="1"/>
</dbReference>
<gene>
    <name evidence="6" type="ordered locus">MADE_1003840</name>
</gene>
<proteinExistence type="inferred from homology"/>
<sequence length="324" mass="36017">MRSATYIGTLAPYFYQENAYTMWFKNVKAYQITQPLSLDEGDLERALNEHAFRPCGSQDMATMGFASPFSQAGKQGTMFHVVQQRFWITLKKQEKILPSAVVNAELDEMAAKIEMETGSPVGKKAKADLKQEIQTRLLPQAFTKNTYTHGFISLADNLVVVDASSDGKAEAFLAMVRKAIGSLPVVPFTRRSLQSELTHWVTEATPEGVGLLEEAEFKSTDDTGSVIRCKNQPLDSEEITIHLDAGKLVQKVAFEYAETLAAVMCEDGAIKRIKFTDRIKEETDDVPKDQVEARLDAEFALMSAEICTLLNFLRGALNLNDDSL</sequence>
<dbReference type="KEGG" id="amc:MADE_1003840"/>
<keyword evidence="7" id="KW-1185">Reference proteome</keyword>
<comment type="subcellular location">
    <subcellularLocation>
        <location evidence="1">Cytoplasm</location>
        <location evidence="1">Nucleoid</location>
    </subcellularLocation>
</comment>
<dbReference type="NCBIfam" id="NF001462">
    <property type="entry name" value="PRK00321.1-3"/>
    <property type="match status" value="1"/>
</dbReference>